<dbReference type="Proteomes" id="UP001270266">
    <property type="component" value="Unassembled WGS sequence"/>
</dbReference>
<name>A0ABU5D982_9ENTR</name>
<reference evidence="2 3" key="1">
    <citation type="submission" date="2023-02" db="EMBL/GenBank/DDBJ databases">
        <title>The draft genomes of Enterobacter strains.</title>
        <authorList>
            <person name="He Y."/>
            <person name="Feng Y."/>
            <person name="Zong Z."/>
        </authorList>
    </citation>
    <scope>NUCLEOTIDE SEQUENCE [LARGE SCALE GENOMIC DNA]</scope>
    <source>
        <strain evidence="2 3">170198</strain>
    </source>
</reference>
<comment type="caution">
    <text evidence="2">The sequence shown here is derived from an EMBL/GenBank/DDBJ whole genome shotgun (WGS) entry which is preliminary data.</text>
</comment>
<evidence type="ECO:0008006" key="4">
    <source>
        <dbReference type="Google" id="ProtNLM"/>
    </source>
</evidence>
<evidence type="ECO:0000313" key="3">
    <source>
        <dbReference type="Proteomes" id="UP001270266"/>
    </source>
</evidence>
<proteinExistence type="predicted"/>
<sequence>MTSTAAPSRRIGLTRWHYRCDGEYRLTEVISQSRDRNRPQTQVSFRYDPLG</sequence>
<keyword evidence="3" id="KW-1185">Reference proteome</keyword>
<protein>
    <recommendedName>
        <fullName evidence="4">RHS repeat protein</fullName>
    </recommendedName>
</protein>
<evidence type="ECO:0000256" key="1">
    <source>
        <dbReference type="SAM" id="MobiDB-lite"/>
    </source>
</evidence>
<accession>A0ABU5D982</accession>
<dbReference type="EMBL" id="JARDVI010000012">
    <property type="protein sequence ID" value="MDY0420556.1"/>
    <property type="molecule type" value="Genomic_DNA"/>
</dbReference>
<evidence type="ECO:0000313" key="2">
    <source>
        <dbReference type="EMBL" id="MDY0420556.1"/>
    </source>
</evidence>
<feature type="region of interest" description="Disordered" evidence="1">
    <location>
        <begin position="31"/>
        <end position="51"/>
    </location>
</feature>
<gene>
    <name evidence="2" type="ORF">PYW49_23195</name>
</gene>
<organism evidence="2 3">
    <name type="scientific">Enterobacter chinensis</name>
    <dbReference type="NCBI Taxonomy" id="3030997"/>
    <lineage>
        <taxon>Bacteria</taxon>
        <taxon>Pseudomonadati</taxon>
        <taxon>Pseudomonadota</taxon>
        <taxon>Gammaproteobacteria</taxon>
        <taxon>Enterobacterales</taxon>
        <taxon>Enterobacteriaceae</taxon>
        <taxon>Enterobacter</taxon>
    </lineage>
</organism>